<proteinExistence type="predicted"/>
<dbReference type="Proteomes" id="UP001341840">
    <property type="component" value="Unassembled WGS sequence"/>
</dbReference>
<organism evidence="1 2">
    <name type="scientific">Stylosanthes scabra</name>
    <dbReference type="NCBI Taxonomy" id="79078"/>
    <lineage>
        <taxon>Eukaryota</taxon>
        <taxon>Viridiplantae</taxon>
        <taxon>Streptophyta</taxon>
        <taxon>Embryophyta</taxon>
        <taxon>Tracheophyta</taxon>
        <taxon>Spermatophyta</taxon>
        <taxon>Magnoliopsida</taxon>
        <taxon>eudicotyledons</taxon>
        <taxon>Gunneridae</taxon>
        <taxon>Pentapetalae</taxon>
        <taxon>rosids</taxon>
        <taxon>fabids</taxon>
        <taxon>Fabales</taxon>
        <taxon>Fabaceae</taxon>
        <taxon>Papilionoideae</taxon>
        <taxon>50 kb inversion clade</taxon>
        <taxon>dalbergioids sensu lato</taxon>
        <taxon>Dalbergieae</taxon>
        <taxon>Pterocarpus clade</taxon>
        <taxon>Stylosanthes</taxon>
    </lineage>
</organism>
<sequence>MSVPSTYPRICVTSNAYAWQPPNYRDGPEEIRRGMTQQESLSLFKQALVSHAYACNSIPKPTCPSCPTSLASHKPYTPTHMRSFLRICMAPPRPLHQHTHAYASGKPKPF</sequence>
<evidence type="ECO:0000313" key="1">
    <source>
        <dbReference type="EMBL" id="MED6114735.1"/>
    </source>
</evidence>
<protein>
    <submittedName>
        <fullName evidence="1">Uncharacterized protein</fullName>
    </submittedName>
</protein>
<keyword evidence="2" id="KW-1185">Reference proteome</keyword>
<dbReference type="EMBL" id="JASCZI010001316">
    <property type="protein sequence ID" value="MED6114735.1"/>
    <property type="molecule type" value="Genomic_DNA"/>
</dbReference>
<reference evidence="1 2" key="1">
    <citation type="journal article" date="2023" name="Plants (Basel)">
        <title>Bridging the Gap: Combining Genomics and Transcriptomics Approaches to Understand Stylosanthes scabra, an Orphan Legume from the Brazilian Caatinga.</title>
        <authorList>
            <person name="Ferreira-Neto J.R.C."/>
            <person name="da Silva M.D."/>
            <person name="Binneck E."/>
            <person name="de Melo N.F."/>
            <person name="da Silva R.H."/>
            <person name="de Melo A.L.T.M."/>
            <person name="Pandolfi V."/>
            <person name="Bustamante F.O."/>
            <person name="Brasileiro-Vidal A.C."/>
            <person name="Benko-Iseppon A.M."/>
        </authorList>
    </citation>
    <scope>NUCLEOTIDE SEQUENCE [LARGE SCALE GENOMIC DNA]</scope>
    <source>
        <tissue evidence="1">Leaves</tissue>
    </source>
</reference>
<comment type="caution">
    <text evidence="1">The sequence shown here is derived from an EMBL/GenBank/DDBJ whole genome shotgun (WGS) entry which is preliminary data.</text>
</comment>
<evidence type="ECO:0000313" key="2">
    <source>
        <dbReference type="Proteomes" id="UP001341840"/>
    </source>
</evidence>
<name>A0ABU6QTN9_9FABA</name>
<gene>
    <name evidence="1" type="ORF">PIB30_083367</name>
</gene>
<accession>A0ABU6QTN9</accession>